<reference evidence="9 10" key="1">
    <citation type="submission" date="2019-03" db="EMBL/GenBank/DDBJ databases">
        <title>The genome sequence of Nitrosococcus wardiae strain D1FHST reveals the archetypal metabolic capacity of ammonia-oxidizing Gammaproteobacteria.</title>
        <authorList>
            <person name="Wang L."/>
            <person name="Lim C.K."/>
            <person name="Hanson T.E."/>
            <person name="Dang H."/>
            <person name="Klotz M.G."/>
        </authorList>
    </citation>
    <scope>NUCLEOTIDE SEQUENCE [LARGE SCALE GENOMIC DNA]</scope>
    <source>
        <strain evidence="9 10">D1FHS</strain>
    </source>
</reference>
<dbReference type="InterPro" id="IPR036909">
    <property type="entry name" value="Cyt_c-like_dom_sf"/>
</dbReference>
<dbReference type="InterPro" id="IPR009056">
    <property type="entry name" value="Cyt_c-like_dom"/>
</dbReference>
<dbReference type="Gene3D" id="1.10.760.10">
    <property type="entry name" value="Cytochrome c-like domain"/>
    <property type="match status" value="1"/>
</dbReference>
<evidence type="ECO:0000256" key="5">
    <source>
        <dbReference type="ARBA" id="ARBA00023004"/>
    </source>
</evidence>
<keyword evidence="7" id="KW-0732">Signal</keyword>
<dbReference type="GO" id="GO:0020037">
    <property type="term" value="F:heme binding"/>
    <property type="evidence" value="ECO:0007669"/>
    <property type="project" value="InterPro"/>
</dbReference>
<evidence type="ECO:0000313" key="10">
    <source>
        <dbReference type="Proteomes" id="UP000294325"/>
    </source>
</evidence>
<feature type="domain" description="Cytochrome c" evidence="8">
    <location>
        <begin position="24"/>
        <end position="109"/>
    </location>
</feature>
<dbReference type="OrthoDB" id="9773456at2"/>
<evidence type="ECO:0000256" key="6">
    <source>
        <dbReference type="PROSITE-ProRule" id="PRU00433"/>
    </source>
</evidence>
<dbReference type="GO" id="GO:0046872">
    <property type="term" value="F:metal ion binding"/>
    <property type="evidence" value="ECO:0007669"/>
    <property type="project" value="UniProtKB-KW"/>
</dbReference>
<protein>
    <submittedName>
        <fullName evidence="9">Cytochrome c</fullName>
    </submittedName>
</protein>
<evidence type="ECO:0000313" key="9">
    <source>
        <dbReference type="EMBL" id="QBQ53542.1"/>
    </source>
</evidence>
<keyword evidence="4" id="KW-0249">Electron transport</keyword>
<dbReference type="AlphaFoldDB" id="A0A4P7BYJ0"/>
<dbReference type="Proteomes" id="UP000294325">
    <property type="component" value="Chromosome"/>
</dbReference>
<dbReference type="SUPFAM" id="SSF46626">
    <property type="entry name" value="Cytochrome c"/>
    <property type="match status" value="1"/>
</dbReference>
<feature type="signal peptide" evidence="7">
    <location>
        <begin position="1"/>
        <end position="23"/>
    </location>
</feature>
<dbReference type="Pfam" id="PF00034">
    <property type="entry name" value="Cytochrom_C"/>
    <property type="match status" value="1"/>
</dbReference>
<evidence type="ECO:0000256" key="3">
    <source>
        <dbReference type="ARBA" id="ARBA00022723"/>
    </source>
</evidence>
<organism evidence="9 10">
    <name type="scientific">Nitrosococcus wardiae</name>
    <dbReference type="NCBI Taxonomy" id="1814290"/>
    <lineage>
        <taxon>Bacteria</taxon>
        <taxon>Pseudomonadati</taxon>
        <taxon>Pseudomonadota</taxon>
        <taxon>Gammaproteobacteria</taxon>
        <taxon>Chromatiales</taxon>
        <taxon>Chromatiaceae</taxon>
        <taxon>Nitrosococcus</taxon>
    </lineage>
</organism>
<dbReference type="PANTHER" id="PTHR33751:SF9">
    <property type="entry name" value="CYTOCHROME C4"/>
    <property type="match status" value="1"/>
</dbReference>
<dbReference type="PROSITE" id="PS51007">
    <property type="entry name" value="CYTC"/>
    <property type="match status" value="1"/>
</dbReference>
<evidence type="ECO:0000256" key="7">
    <source>
        <dbReference type="SAM" id="SignalP"/>
    </source>
</evidence>
<name>A0A4P7BYJ0_9GAMM</name>
<sequence>MLKKVLLAAAGTVMVCSSVSVWAGDAEAGKALYMQKGCAACHGPQGQSTNPAMFPVLAGKDANYISEQLHAFKSGERKGQGPGAIMNQVTASMSDKDIENLAAFVGSLK</sequence>
<accession>A0A4P7BYJ0</accession>
<keyword evidence="5 6" id="KW-0408">Iron</keyword>
<keyword evidence="2 6" id="KW-0349">Heme</keyword>
<dbReference type="EMBL" id="CP038033">
    <property type="protein sequence ID" value="QBQ53542.1"/>
    <property type="molecule type" value="Genomic_DNA"/>
</dbReference>
<evidence type="ECO:0000259" key="8">
    <source>
        <dbReference type="PROSITE" id="PS51007"/>
    </source>
</evidence>
<keyword evidence="10" id="KW-1185">Reference proteome</keyword>
<evidence type="ECO:0000256" key="2">
    <source>
        <dbReference type="ARBA" id="ARBA00022617"/>
    </source>
</evidence>
<proteinExistence type="predicted"/>
<keyword evidence="3 6" id="KW-0479">Metal-binding</keyword>
<keyword evidence="1" id="KW-0813">Transport</keyword>
<dbReference type="KEGG" id="nwr:E3U44_02750"/>
<feature type="chain" id="PRO_5020350334" evidence="7">
    <location>
        <begin position="24"/>
        <end position="109"/>
    </location>
</feature>
<dbReference type="PANTHER" id="PTHR33751">
    <property type="entry name" value="CBB3-TYPE CYTOCHROME C OXIDASE SUBUNIT FIXP"/>
    <property type="match status" value="1"/>
</dbReference>
<gene>
    <name evidence="9" type="ORF">E3U44_02750</name>
</gene>
<evidence type="ECO:0000256" key="4">
    <source>
        <dbReference type="ARBA" id="ARBA00022982"/>
    </source>
</evidence>
<dbReference type="GO" id="GO:0009055">
    <property type="term" value="F:electron transfer activity"/>
    <property type="evidence" value="ECO:0007669"/>
    <property type="project" value="InterPro"/>
</dbReference>
<dbReference type="InterPro" id="IPR050597">
    <property type="entry name" value="Cytochrome_c_Oxidase_Subunit"/>
</dbReference>
<dbReference type="RefSeq" id="WP_134356556.1">
    <property type="nucleotide sequence ID" value="NZ_CP038033.1"/>
</dbReference>
<evidence type="ECO:0000256" key="1">
    <source>
        <dbReference type="ARBA" id="ARBA00022448"/>
    </source>
</evidence>